<evidence type="ECO:0000256" key="1">
    <source>
        <dbReference type="PROSITE-ProRule" id="PRU00259"/>
    </source>
</evidence>
<sequence>MDPPGAVEGRRLQKPTAARQHDSLFHPKDSLSQDNLKLGAVYDQLEKISLNPHPHAPHSLHTSSSLTSKLSVRCSCGNIEELSSSRGQRYRNGTGPATSTACSDTESDSDDDSDDEAFSLVAVIGMLVTEERKGSARRLNAIKNLAACCRGDAVSETHLYQLVRLTGSTSQQVRQAAFLALREAATDEANTMALLRMNIVPQLLTLLQDKMEAASHSAAAAVLEKIVTHRKLADYWLEGLITRGLSVLIGSLSSANQALETKVALGRLLGSLAGFFEIAVLLLDHCVEDIMEVWMRYPAMKESLTELFRRLIQHTDHTVAGVLEHRIMEHVAVALKEDSCGVQIRAAEFFQALCGTDYGLSAFLDEGKLRGILQVLRATHCRRLRELCVATLTRTLQHATTSQLREVALETEAAFSREPVLDQEGGGVRHGKEEAGHLMSRRKEASGRCERGSRVLISILVETIHKEAKLTLDQSRQIKSIGFRPGQDFYKTLSDTVCCLSYMATMTIGLQRNRTSSHNTRVSVDGSNGKVHKLSTEVVSFMFHQGALCVLDLLNTYTLHLFSVPGEHYTQQQQRNVDVLHLQAMMKVWQMVSPPSQANPLPGTEELEFVKQLMECVYLFARCSAELWNCEVEKEVKAKIEENQKWNRDSAAVDETSIGHYQYIKTVDQAFPSSFRIENITTHRQRENEMREKRTNSVHQWKMAWGDKKEPRTPDGGLSSYHHQSSNNASGDSPKTITPNKTRPQSAKKRGPEPDLKFDLNKSGFKEQARAVPSGKQREETQVKRNVRAAGYARKMSPVVTKREQEDRSAIGEEGKELQKKFRTRLFQEGVCGAVGPWVACQVPHIQALAAECLRCVIQPIHLEEIKQLRESAQAKERQNRHKSRSDMAKTLAERDKILSQVLSQMSTGSADVVRDALGVKGRSDGEAMKKTSEGAKFKTKPPLNSTNHKLTCNTDEPIGWQCAIHLLEACGNQAWKGLNSDNAQTRTACLLLVYDLVDFGETVIHMKLASLGVVSELMDFLRNHRQSQDLTLIGVMTLKNLVWDYRLKQIFLSEGGEALLTDLIKTSEGALLMHLHQFLERITEGPGGML</sequence>
<feature type="compositionally biased region" description="Basic and acidic residues" evidence="2">
    <location>
        <begin position="750"/>
        <end position="769"/>
    </location>
</feature>
<feature type="region of interest" description="Disordered" evidence="2">
    <location>
        <begin position="1"/>
        <end position="31"/>
    </location>
</feature>
<feature type="repeat" description="ARM" evidence="1">
    <location>
        <begin position="1013"/>
        <end position="1057"/>
    </location>
</feature>
<dbReference type="RefSeq" id="XP_022081941.1">
    <property type="nucleotide sequence ID" value="XM_022226249.1"/>
</dbReference>
<organism evidence="3 4">
    <name type="scientific">Acanthaster planci</name>
    <name type="common">Crown-of-thorns starfish</name>
    <dbReference type="NCBI Taxonomy" id="133434"/>
    <lineage>
        <taxon>Eukaryota</taxon>
        <taxon>Metazoa</taxon>
        <taxon>Echinodermata</taxon>
        <taxon>Eleutherozoa</taxon>
        <taxon>Asterozoa</taxon>
        <taxon>Asteroidea</taxon>
        <taxon>Valvatacea</taxon>
        <taxon>Valvatida</taxon>
        <taxon>Acanthasteridae</taxon>
        <taxon>Acanthaster</taxon>
    </lineage>
</organism>
<dbReference type="PROSITE" id="PS50176">
    <property type="entry name" value="ARM_REPEAT"/>
    <property type="match status" value="1"/>
</dbReference>
<dbReference type="RefSeq" id="XP_022081942.1">
    <property type="nucleotide sequence ID" value="XM_022226250.1"/>
</dbReference>
<protein>
    <submittedName>
        <fullName evidence="4 5">Uncharacterized protein LOC110974531</fullName>
    </submittedName>
</protein>
<feature type="compositionally biased region" description="Basic and acidic residues" evidence="2">
    <location>
        <begin position="924"/>
        <end position="937"/>
    </location>
</feature>
<dbReference type="OrthoDB" id="5966909at2759"/>
<feature type="region of interest" description="Disordered" evidence="2">
    <location>
        <begin position="924"/>
        <end position="943"/>
    </location>
</feature>
<feature type="compositionally biased region" description="Basic and acidic residues" evidence="2">
    <location>
        <begin position="684"/>
        <end position="695"/>
    </location>
</feature>
<dbReference type="OMA" id="WLEEMIV"/>
<evidence type="ECO:0000313" key="5">
    <source>
        <dbReference type="RefSeq" id="XP_022081942.1"/>
    </source>
</evidence>
<dbReference type="Gene3D" id="1.25.10.10">
    <property type="entry name" value="Leucine-rich Repeat Variant"/>
    <property type="match status" value="1"/>
</dbReference>
<dbReference type="GeneID" id="110974531"/>
<dbReference type="InterPro" id="IPR000225">
    <property type="entry name" value="Armadillo"/>
</dbReference>
<feature type="region of interest" description="Disordered" evidence="2">
    <location>
        <begin position="86"/>
        <end position="114"/>
    </location>
</feature>
<feature type="compositionally biased region" description="Polar residues" evidence="2">
    <location>
        <begin position="721"/>
        <end position="745"/>
    </location>
</feature>
<keyword evidence="3" id="KW-1185">Reference proteome</keyword>
<dbReference type="KEGG" id="aplc:110974531"/>
<reference evidence="4 5" key="1">
    <citation type="submission" date="2025-04" db="UniProtKB">
        <authorList>
            <consortium name="RefSeq"/>
        </authorList>
    </citation>
    <scope>IDENTIFICATION</scope>
</reference>
<feature type="region of interest" description="Disordered" evidence="2">
    <location>
        <begin position="682"/>
        <end position="782"/>
    </location>
</feature>
<dbReference type="InterPro" id="IPR011989">
    <property type="entry name" value="ARM-like"/>
</dbReference>
<feature type="region of interest" description="Disordered" evidence="2">
    <location>
        <begin position="422"/>
        <end position="444"/>
    </location>
</feature>
<dbReference type="InterPro" id="IPR016024">
    <property type="entry name" value="ARM-type_fold"/>
</dbReference>
<gene>
    <name evidence="4 5" type="primary">LOC110974531</name>
</gene>
<proteinExistence type="predicted"/>
<dbReference type="AlphaFoldDB" id="A0A8B7XPG2"/>
<dbReference type="SUPFAM" id="SSF48371">
    <property type="entry name" value="ARM repeat"/>
    <property type="match status" value="2"/>
</dbReference>
<evidence type="ECO:0000256" key="2">
    <source>
        <dbReference type="SAM" id="MobiDB-lite"/>
    </source>
</evidence>
<evidence type="ECO:0000313" key="4">
    <source>
        <dbReference type="RefSeq" id="XP_022081941.1"/>
    </source>
</evidence>
<name>A0A8B7XPG2_ACAPL</name>
<feature type="compositionally biased region" description="Acidic residues" evidence="2">
    <location>
        <begin position="105"/>
        <end position="114"/>
    </location>
</feature>
<feature type="compositionally biased region" description="Basic and acidic residues" evidence="2">
    <location>
        <begin position="430"/>
        <end position="444"/>
    </location>
</feature>
<feature type="compositionally biased region" description="Basic and acidic residues" evidence="2">
    <location>
        <begin position="19"/>
        <end position="31"/>
    </location>
</feature>
<dbReference type="Proteomes" id="UP000694845">
    <property type="component" value="Unplaced"/>
</dbReference>
<accession>A0A8B7XPG2</accession>
<evidence type="ECO:0000313" key="3">
    <source>
        <dbReference type="Proteomes" id="UP000694845"/>
    </source>
</evidence>